<name>A0A9X1Y9H2_9PROT</name>
<dbReference type="RefSeq" id="WP_248666712.1">
    <property type="nucleotide sequence ID" value="NZ_JALPRX010000035.1"/>
</dbReference>
<protein>
    <submittedName>
        <fullName evidence="1">Capsular biosynthesis protein</fullName>
    </submittedName>
</protein>
<comment type="caution">
    <text evidence="1">The sequence shown here is derived from an EMBL/GenBank/DDBJ whole genome shotgun (WGS) entry which is preliminary data.</text>
</comment>
<dbReference type="CDD" id="cd16441">
    <property type="entry name" value="beta_Kdo_transferase_KpsS"/>
    <property type="match status" value="1"/>
</dbReference>
<evidence type="ECO:0000313" key="1">
    <source>
        <dbReference type="EMBL" id="MCK8784592.1"/>
    </source>
</evidence>
<reference evidence="1" key="1">
    <citation type="submission" date="2022-04" db="EMBL/GenBank/DDBJ databases">
        <title>Roseomonas acroporae sp. nov., isolated from coral Acropora digitifera.</title>
        <authorList>
            <person name="Sun H."/>
        </authorList>
    </citation>
    <scope>NUCLEOTIDE SEQUENCE</scope>
    <source>
        <strain evidence="1">NAR14</strain>
    </source>
</reference>
<proteinExistence type="predicted"/>
<dbReference type="GO" id="GO:0015774">
    <property type="term" value="P:polysaccharide transport"/>
    <property type="evidence" value="ECO:0007669"/>
    <property type="project" value="InterPro"/>
</dbReference>
<gene>
    <name evidence="1" type="ORF">M0638_09380</name>
</gene>
<sequence>MRDGDFTPPTDRSFLFLQNLATPFFVRLGDALAARGHAVHRINLNGGDRLFWPRPGTVDYRGAAAEWPAAVDSLLVRRGVTDLVLFGDCRPAHRAAIAAARARGVAVHVFEEAYLRPGWITLERDGVNALSRLPRDPAWFRAEAAALPPLPSPRLVPASFRRRALDDIRYNLACGLGRWRFPHWETHRPWRPAQEYLGWALRGLRRPVRQAASGRAVRRLAAGAPFHLFPLQLEGDYQIREHSPFASVREAVGDVVASFARAAPAGTRLVIKGHPLDNGLIPWGQAIRRAARANGVADRVDYVAEAPFGPLLDACRAVVTVNSTAGLQALTAGRPVAVLGKAIYDLPGLTWQDDGSGLDGFWTGGTAPDPALLDAFLRVLVARCLIPGGFFSEPGIALGVAAAVERLEAEAPAARLLASAVPMAAIA</sequence>
<dbReference type="GO" id="GO:0000271">
    <property type="term" value="P:polysaccharide biosynthetic process"/>
    <property type="evidence" value="ECO:0007669"/>
    <property type="project" value="InterPro"/>
</dbReference>
<dbReference type="Proteomes" id="UP001139516">
    <property type="component" value="Unassembled WGS sequence"/>
</dbReference>
<accession>A0A9X1Y9H2</accession>
<dbReference type="InterPro" id="IPR007833">
    <property type="entry name" value="Capsule_polysaccharide_synth"/>
</dbReference>
<organism evidence="1 2">
    <name type="scientific">Roseomonas acroporae</name>
    <dbReference type="NCBI Taxonomy" id="2937791"/>
    <lineage>
        <taxon>Bacteria</taxon>
        <taxon>Pseudomonadati</taxon>
        <taxon>Pseudomonadota</taxon>
        <taxon>Alphaproteobacteria</taxon>
        <taxon>Acetobacterales</taxon>
        <taxon>Roseomonadaceae</taxon>
        <taxon>Roseomonas</taxon>
    </lineage>
</organism>
<dbReference type="EMBL" id="JALPRX010000035">
    <property type="protein sequence ID" value="MCK8784592.1"/>
    <property type="molecule type" value="Genomic_DNA"/>
</dbReference>
<dbReference type="AlphaFoldDB" id="A0A9X1Y9H2"/>
<dbReference type="Pfam" id="PF05159">
    <property type="entry name" value="Capsule_synth"/>
    <property type="match status" value="1"/>
</dbReference>
<evidence type="ECO:0000313" key="2">
    <source>
        <dbReference type="Proteomes" id="UP001139516"/>
    </source>
</evidence>
<keyword evidence="2" id="KW-1185">Reference proteome</keyword>